<feature type="region of interest" description="Disordered" evidence="1">
    <location>
        <begin position="1"/>
        <end position="39"/>
    </location>
</feature>
<feature type="compositionally biased region" description="Low complexity" evidence="1">
    <location>
        <begin position="637"/>
        <end position="655"/>
    </location>
</feature>
<dbReference type="EMBL" id="ML179083">
    <property type="protein sequence ID" value="THV01931.1"/>
    <property type="molecule type" value="Genomic_DNA"/>
</dbReference>
<feature type="region of interest" description="Disordered" evidence="1">
    <location>
        <begin position="307"/>
        <end position="330"/>
    </location>
</feature>
<keyword evidence="4" id="KW-1185">Reference proteome</keyword>
<feature type="compositionally biased region" description="Acidic residues" evidence="1">
    <location>
        <begin position="722"/>
        <end position="733"/>
    </location>
</feature>
<protein>
    <submittedName>
        <fullName evidence="3">Uncharacterized protein</fullName>
    </submittedName>
</protein>
<feature type="transmembrane region" description="Helical" evidence="2">
    <location>
        <begin position="1071"/>
        <end position="1089"/>
    </location>
</feature>
<evidence type="ECO:0000313" key="4">
    <source>
        <dbReference type="Proteomes" id="UP000297245"/>
    </source>
</evidence>
<feature type="compositionally biased region" description="Basic and acidic residues" evidence="1">
    <location>
        <begin position="920"/>
        <end position="938"/>
    </location>
</feature>
<feature type="compositionally biased region" description="Basic residues" evidence="1">
    <location>
        <begin position="864"/>
        <end position="877"/>
    </location>
</feature>
<organism evidence="3 4">
    <name type="scientific">Dendrothele bispora (strain CBS 962.96)</name>
    <dbReference type="NCBI Taxonomy" id="1314807"/>
    <lineage>
        <taxon>Eukaryota</taxon>
        <taxon>Fungi</taxon>
        <taxon>Dikarya</taxon>
        <taxon>Basidiomycota</taxon>
        <taxon>Agaricomycotina</taxon>
        <taxon>Agaricomycetes</taxon>
        <taxon>Agaricomycetidae</taxon>
        <taxon>Agaricales</taxon>
        <taxon>Agaricales incertae sedis</taxon>
        <taxon>Dendrothele</taxon>
    </lineage>
</organism>
<feature type="compositionally biased region" description="Basic and acidic residues" evidence="1">
    <location>
        <begin position="575"/>
        <end position="622"/>
    </location>
</feature>
<keyword evidence="2" id="KW-0812">Transmembrane</keyword>
<sequence>MSQPSSPRSSHGLPSPPDSPDQYPSDAESIASNSSFPSVSVSSSFFFSSAAHSPHTQSEGGNASEGASQGLIIPSLALPEALHRPTPWGKTLGDLRVLIVDLVGEEGEHQHQSSESQFLSQTASSSPHEDNMTTLIKDLLRENEDVVEVDVDWEWDEVGHVPVRVLYASTDWIEHSDPHGLEKYDPTKNIQFLDVGKNDVEDIKRIVLEPFHELSSVLPYSSSPSTSIGLLANLISAPTTPLYTALLLLVPSSGAQLSQCQTQKYTQVISSLGTLVPILPVAIPPSSLSHLQNVPHGPTYKFSMNPGYSPSYHHHRHPDHPLASTHPHHPMSKLNSGESLLHAPLISHSRPVQVRPKLKPFALPILRNMLFRPDTSHSSHAHSLSHSHTLTQLASNVHLSSSTTSNSASPSMNPTGVNTPNTTGGIMALRSEAAELFLRWWRVDRIVQGIVTGKGSTNSLHEQESTVVGYSSRHGHVQIDREGEGATFSKRDQRRTGSVGVGVGGWSIFKAKWEDEWEKKWEEMEEDLSRDVAVRLREVRDQEKEINSVPEEGRDEEAEESMEEEDGGVEEETNEERQRDTEPQHEREVDVEKSEKEEGSEKVQTEDVDEHERSSETSKSENMDESVIFQLDLSPRSPHAPTAFSSSHSSPLHSAYTDAEKDEHPPTSVSSLANSFSSLSSFEVRYHHNRSLDLGLDPHHGIRDRRLEDQEGGVQPGAGVEAEGEDEKDDEDGPSTSASGLSKTLTTRDYQSPNLLLPRPPPPTSKASPQPASSSSDSSAVNSPMMHSQTCVVTARAINEHDQEQDHGPSHEHKDMTPTSSILSTQPLSPKTPKTIKMPSQGRLARRESASTGATTSGIGSGTIRRKISVRSSRSRSRSTSPNPAFTRTGLRKPRGSLSAIKPKTGKRASSPSRSLGPGKGKEKMKATEAEDDGEHEKKLNPEAELGMEMGPGLGFDPLHLPSLLAFSLSLLRPLKDRVKGLVIGISAEGSGTQVDATVLVPATSASTSASTSTSATEGQAPSSSPSSPDATTDVAGTGATGAEASAAIASNSKGKSKAETKVKDNNRSRGLSIFVVSLGVGVGLGYVIGRSMNRVVVGVE</sequence>
<feature type="compositionally biased region" description="Polar residues" evidence="1">
    <location>
        <begin position="734"/>
        <end position="751"/>
    </location>
</feature>
<feature type="compositionally biased region" description="Low complexity" evidence="1">
    <location>
        <begin position="765"/>
        <end position="784"/>
    </location>
</feature>
<keyword evidence="2" id="KW-1133">Transmembrane helix</keyword>
<dbReference type="Proteomes" id="UP000297245">
    <property type="component" value="Unassembled WGS sequence"/>
</dbReference>
<evidence type="ECO:0000256" key="2">
    <source>
        <dbReference type="SAM" id="Phobius"/>
    </source>
</evidence>
<dbReference type="OrthoDB" id="3350156at2759"/>
<feature type="compositionally biased region" description="Polar residues" evidence="1">
    <location>
        <begin position="817"/>
        <end position="829"/>
    </location>
</feature>
<proteinExistence type="predicted"/>
<keyword evidence="2" id="KW-0472">Membrane</keyword>
<gene>
    <name evidence="3" type="ORF">K435DRAFT_853349</name>
</gene>
<evidence type="ECO:0000256" key="1">
    <source>
        <dbReference type="SAM" id="MobiDB-lite"/>
    </source>
</evidence>
<feature type="region of interest" description="Disordered" evidence="1">
    <location>
        <begin position="802"/>
        <end position="938"/>
    </location>
</feature>
<feature type="compositionally biased region" description="Low complexity" evidence="1">
    <location>
        <begin position="1006"/>
        <end position="1050"/>
    </location>
</feature>
<name>A0A4S8MH88_DENBC</name>
<feature type="compositionally biased region" description="Acidic residues" evidence="1">
    <location>
        <begin position="553"/>
        <end position="574"/>
    </location>
</feature>
<feature type="region of interest" description="Disordered" evidence="1">
    <location>
        <begin position="542"/>
        <end position="673"/>
    </location>
</feature>
<feature type="compositionally biased region" description="Basic and acidic residues" evidence="1">
    <location>
        <begin position="696"/>
        <end position="709"/>
    </location>
</feature>
<feature type="region of interest" description="Disordered" evidence="1">
    <location>
        <begin position="109"/>
        <end position="130"/>
    </location>
</feature>
<accession>A0A4S8MH88</accession>
<feature type="region of interest" description="Disordered" evidence="1">
    <location>
        <begin position="1006"/>
        <end position="1064"/>
    </location>
</feature>
<feature type="compositionally biased region" description="Basic and acidic residues" evidence="1">
    <location>
        <begin position="802"/>
        <end position="816"/>
    </location>
</feature>
<reference evidence="3 4" key="1">
    <citation type="journal article" date="2019" name="Nat. Ecol. Evol.">
        <title>Megaphylogeny resolves global patterns of mushroom evolution.</title>
        <authorList>
            <person name="Varga T."/>
            <person name="Krizsan K."/>
            <person name="Foldi C."/>
            <person name="Dima B."/>
            <person name="Sanchez-Garcia M."/>
            <person name="Sanchez-Ramirez S."/>
            <person name="Szollosi G.J."/>
            <person name="Szarkandi J.G."/>
            <person name="Papp V."/>
            <person name="Albert L."/>
            <person name="Andreopoulos W."/>
            <person name="Angelini C."/>
            <person name="Antonin V."/>
            <person name="Barry K.W."/>
            <person name="Bougher N.L."/>
            <person name="Buchanan P."/>
            <person name="Buyck B."/>
            <person name="Bense V."/>
            <person name="Catcheside P."/>
            <person name="Chovatia M."/>
            <person name="Cooper J."/>
            <person name="Damon W."/>
            <person name="Desjardin D."/>
            <person name="Finy P."/>
            <person name="Geml J."/>
            <person name="Haridas S."/>
            <person name="Hughes K."/>
            <person name="Justo A."/>
            <person name="Karasinski D."/>
            <person name="Kautmanova I."/>
            <person name="Kiss B."/>
            <person name="Kocsube S."/>
            <person name="Kotiranta H."/>
            <person name="LaButti K.M."/>
            <person name="Lechner B.E."/>
            <person name="Liimatainen K."/>
            <person name="Lipzen A."/>
            <person name="Lukacs Z."/>
            <person name="Mihaltcheva S."/>
            <person name="Morgado L.N."/>
            <person name="Niskanen T."/>
            <person name="Noordeloos M.E."/>
            <person name="Ohm R.A."/>
            <person name="Ortiz-Santana B."/>
            <person name="Ovrebo C."/>
            <person name="Racz N."/>
            <person name="Riley R."/>
            <person name="Savchenko A."/>
            <person name="Shiryaev A."/>
            <person name="Soop K."/>
            <person name="Spirin V."/>
            <person name="Szebenyi C."/>
            <person name="Tomsovsky M."/>
            <person name="Tulloss R.E."/>
            <person name="Uehling J."/>
            <person name="Grigoriev I.V."/>
            <person name="Vagvolgyi C."/>
            <person name="Papp T."/>
            <person name="Martin F.M."/>
            <person name="Miettinen O."/>
            <person name="Hibbett D.S."/>
            <person name="Nagy L.G."/>
        </authorList>
    </citation>
    <scope>NUCLEOTIDE SEQUENCE [LARGE SCALE GENOMIC DNA]</scope>
    <source>
        <strain evidence="3 4">CBS 962.96</strain>
    </source>
</reference>
<feature type="region of interest" description="Disordered" evidence="1">
    <location>
        <begin position="691"/>
        <end position="787"/>
    </location>
</feature>
<feature type="region of interest" description="Disordered" evidence="1">
    <location>
        <begin position="398"/>
        <end position="424"/>
    </location>
</feature>
<dbReference type="AlphaFoldDB" id="A0A4S8MH88"/>
<evidence type="ECO:0000313" key="3">
    <source>
        <dbReference type="EMBL" id="THV01931.1"/>
    </source>
</evidence>